<feature type="signal peptide" evidence="1">
    <location>
        <begin position="1"/>
        <end position="20"/>
    </location>
</feature>
<keyword evidence="1" id="KW-0732">Signal</keyword>
<dbReference type="GeneID" id="25381019"/>
<gene>
    <name evidence="2" type="ORF">EMH_0064370</name>
</gene>
<dbReference type="Proteomes" id="UP000030744">
    <property type="component" value="Unassembled WGS sequence"/>
</dbReference>
<dbReference type="EMBL" id="HG683051">
    <property type="protein sequence ID" value="CDJ31131.1"/>
    <property type="molecule type" value="Genomic_DNA"/>
</dbReference>
<evidence type="ECO:0000313" key="2">
    <source>
        <dbReference type="EMBL" id="CDJ31131.1"/>
    </source>
</evidence>
<keyword evidence="3" id="KW-1185">Reference proteome</keyword>
<reference evidence="2" key="2">
    <citation type="submission" date="2013-10" db="EMBL/GenBank/DDBJ databases">
        <authorList>
            <person name="Aslett M."/>
        </authorList>
    </citation>
    <scope>NUCLEOTIDE SEQUENCE [LARGE SCALE GENOMIC DNA]</scope>
    <source>
        <strain evidence="2">Houghton</strain>
    </source>
</reference>
<protein>
    <submittedName>
        <fullName evidence="2">SAG family member</fullName>
    </submittedName>
</protein>
<dbReference type="AlphaFoldDB" id="U6K2A7"/>
<sequence>MAALKLFSLASASAFLMVNAVHQTAKQGSLTAGQGSSTYTVKLGQTAVCLDEINDAREAAGLSHFKESTEDMWPSTGSQKNQTAANPWDTVCKALIKNDSEEPESRTGTSEFKSSTYAFMALSTEQADCTAAIDHWKDAFNNFTSLPPSKADGEDLYNKPENVSFVAMYNPSESAIADCRVVTCTQASAEPGGSVKLQDNVEAKNGYALLCLTTPDLMKDGSSAPFSKDPLTDRRRRLRRVFFPAASLGLRLLSVFNAHPYISLCGNETSVCLAEINNAREAAGLAHFLVAKEGSQTWPETVAGSDSQSTKPWDPVCEALIKKDEESTVQQNAEKNAFPSGTYAFMALDTAEADCAAAVSHWKEAASNFTSLPPSKTDGAELYKKQHNASFIALYNPSDEATADCRIVTCTQTAASPPTVFSSRTSAGDKKGYALLCMTTPDALKDDDQAPFTEEQWNKIKASLTGSASPVAPSLLAVAIAALGLVAL</sequence>
<accession>U6K2A7</accession>
<dbReference type="InterPro" id="IPR021288">
    <property type="entry name" value="Surface_antigen"/>
</dbReference>
<evidence type="ECO:0000256" key="1">
    <source>
        <dbReference type="SAM" id="SignalP"/>
    </source>
</evidence>
<dbReference type="Pfam" id="PF11054">
    <property type="entry name" value="Surface_antigen"/>
    <property type="match status" value="2"/>
</dbReference>
<name>U6K2A7_9EIME</name>
<dbReference type="OrthoDB" id="351457at2759"/>
<proteinExistence type="predicted"/>
<evidence type="ECO:0000313" key="3">
    <source>
        <dbReference type="Proteomes" id="UP000030744"/>
    </source>
</evidence>
<dbReference type="RefSeq" id="XP_013353696.1">
    <property type="nucleotide sequence ID" value="XM_013498242.1"/>
</dbReference>
<feature type="chain" id="PRO_5004672868" evidence="1">
    <location>
        <begin position="21"/>
        <end position="488"/>
    </location>
</feature>
<dbReference type="VEuPathDB" id="ToxoDB:EMH_0064370"/>
<reference evidence="2" key="1">
    <citation type="submission" date="2013-10" db="EMBL/GenBank/DDBJ databases">
        <title>Genomic analysis of the causative agents of coccidiosis in chickens.</title>
        <authorList>
            <person name="Reid A.J."/>
            <person name="Blake D."/>
            <person name="Billington K."/>
            <person name="Browne H."/>
            <person name="Dunn M."/>
            <person name="Hung S."/>
            <person name="Kawahara F."/>
            <person name="Miranda-Saavedra D."/>
            <person name="Mourier T."/>
            <person name="Nagra H."/>
            <person name="Otto T.D."/>
            <person name="Rawlings N."/>
            <person name="Sanchez A."/>
            <person name="Sanders M."/>
            <person name="Subramaniam C."/>
            <person name="Tay Y."/>
            <person name="Dear P."/>
            <person name="Doerig C."/>
            <person name="Gruber A."/>
            <person name="Parkinson J."/>
            <person name="Shirley M."/>
            <person name="Wan K.L."/>
            <person name="Berriman M."/>
            <person name="Tomley F."/>
            <person name="Pain A."/>
        </authorList>
    </citation>
    <scope>NUCLEOTIDE SEQUENCE [LARGE SCALE GENOMIC DNA]</scope>
    <source>
        <strain evidence="2">Houghton</strain>
    </source>
</reference>
<organism evidence="2 3">
    <name type="scientific">Eimeria mitis</name>
    <dbReference type="NCBI Taxonomy" id="44415"/>
    <lineage>
        <taxon>Eukaryota</taxon>
        <taxon>Sar</taxon>
        <taxon>Alveolata</taxon>
        <taxon>Apicomplexa</taxon>
        <taxon>Conoidasida</taxon>
        <taxon>Coccidia</taxon>
        <taxon>Eucoccidiorida</taxon>
        <taxon>Eimeriorina</taxon>
        <taxon>Eimeriidae</taxon>
        <taxon>Eimeria</taxon>
    </lineage>
</organism>